<protein>
    <submittedName>
        <fullName evidence="2">Nuclear transport factor 2 family protein</fullName>
    </submittedName>
</protein>
<dbReference type="Proteomes" id="UP000780875">
    <property type="component" value="Unassembled WGS sequence"/>
</dbReference>
<name>A0ABS7UDC2_9ACTN</name>
<sequence>MDRTAAQAWLDRYVEAWRSYDPAAIGDLFSVDITYRYHPSDDPIAGRDAVVASWLGDDPSGNASSRDEPGTYDATYTPFAVDGDTVVATGSSTYLKAPGGAVKDVYDNCFLMRFDADGRCSDFTELYVKRPR</sequence>
<comment type="caution">
    <text evidence="2">The sequence shown here is derived from an EMBL/GenBank/DDBJ whole genome shotgun (WGS) entry which is preliminary data.</text>
</comment>
<feature type="domain" description="SnoaL-like" evidence="1">
    <location>
        <begin position="11"/>
        <end position="120"/>
    </location>
</feature>
<dbReference type="InterPro" id="IPR037401">
    <property type="entry name" value="SnoaL-like"/>
</dbReference>
<dbReference type="Pfam" id="PF12680">
    <property type="entry name" value="SnoaL_2"/>
    <property type="match status" value="1"/>
</dbReference>
<keyword evidence="3" id="KW-1185">Reference proteome</keyword>
<evidence type="ECO:0000259" key="1">
    <source>
        <dbReference type="Pfam" id="PF12680"/>
    </source>
</evidence>
<dbReference type="SUPFAM" id="SSF54427">
    <property type="entry name" value="NTF2-like"/>
    <property type="match status" value="1"/>
</dbReference>
<gene>
    <name evidence="2" type="ORF">K8U61_12525</name>
</gene>
<proteinExistence type="predicted"/>
<accession>A0ABS7UDC2</accession>
<dbReference type="Gene3D" id="3.10.450.50">
    <property type="match status" value="1"/>
</dbReference>
<dbReference type="RefSeq" id="WP_224123368.1">
    <property type="nucleotide sequence ID" value="NZ_JAIQZJ010000007.1"/>
</dbReference>
<evidence type="ECO:0000313" key="2">
    <source>
        <dbReference type="EMBL" id="MBZ5738994.1"/>
    </source>
</evidence>
<organism evidence="2 3">
    <name type="scientific">Nocardioides mangrovi</name>
    <dbReference type="NCBI Taxonomy" id="2874580"/>
    <lineage>
        <taxon>Bacteria</taxon>
        <taxon>Bacillati</taxon>
        <taxon>Actinomycetota</taxon>
        <taxon>Actinomycetes</taxon>
        <taxon>Propionibacteriales</taxon>
        <taxon>Nocardioidaceae</taxon>
        <taxon>Nocardioides</taxon>
    </lineage>
</organism>
<dbReference type="InterPro" id="IPR032710">
    <property type="entry name" value="NTF2-like_dom_sf"/>
</dbReference>
<dbReference type="EMBL" id="JAIQZJ010000007">
    <property type="protein sequence ID" value="MBZ5738994.1"/>
    <property type="molecule type" value="Genomic_DNA"/>
</dbReference>
<evidence type="ECO:0000313" key="3">
    <source>
        <dbReference type="Proteomes" id="UP000780875"/>
    </source>
</evidence>
<reference evidence="2 3" key="1">
    <citation type="submission" date="2021-09" db="EMBL/GenBank/DDBJ databases">
        <title>Whole genome sequence of Nocardioides sp. GBK3QG-3.</title>
        <authorList>
            <person name="Tuo L."/>
        </authorList>
    </citation>
    <scope>NUCLEOTIDE SEQUENCE [LARGE SCALE GENOMIC DNA]</scope>
    <source>
        <strain evidence="2 3">GBK3QG-3</strain>
    </source>
</reference>